<dbReference type="AlphaFoldDB" id="A0A0A6P3T4"/>
<organism evidence="1 2">
    <name type="scientific">Candidatus Thiomargarita nelsonii</name>
    <dbReference type="NCBI Taxonomy" id="1003181"/>
    <lineage>
        <taxon>Bacteria</taxon>
        <taxon>Pseudomonadati</taxon>
        <taxon>Pseudomonadota</taxon>
        <taxon>Gammaproteobacteria</taxon>
        <taxon>Thiotrichales</taxon>
        <taxon>Thiotrichaceae</taxon>
        <taxon>Thiomargarita</taxon>
    </lineage>
</organism>
<name>A0A0A6P3T4_9GAMM</name>
<gene>
    <name evidence="1" type="ORF">PN36_21515</name>
</gene>
<dbReference type="EMBL" id="JSZA02000097">
    <property type="protein sequence ID" value="KHD05107.1"/>
    <property type="molecule type" value="Genomic_DNA"/>
</dbReference>
<accession>A0A0A6P3T4</accession>
<dbReference type="Proteomes" id="UP000030428">
    <property type="component" value="Unassembled WGS sequence"/>
</dbReference>
<evidence type="ECO:0000313" key="2">
    <source>
        <dbReference type="Proteomes" id="UP000030428"/>
    </source>
</evidence>
<reference evidence="1 2" key="1">
    <citation type="journal article" date="2016" name="Front. Microbiol.">
        <title>Single-Cell (Meta-)Genomics of a Dimorphic Candidatus Thiomargarita nelsonii Reveals Genomic Plasticity.</title>
        <authorList>
            <person name="Flood B.E."/>
            <person name="Fliss P."/>
            <person name="Jones D.S."/>
            <person name="Dick G.J."/>
            <person name="Jain S."/>
            <person name="Kaster A.K."/>
            <person name="Winkel M."/>
            <person name="Mussmann M."/>
            <person name="Bailey J."/>
        </authorList>
    </citation>
    <scope>NUCLEOTIDE SEQUENCE [LARGE SCALE GENOMIC DNA]</scope>
    <source>
        <strain evidence="1">Hydrate Ridge</strain>
    </source>
</reference>
<evidence type="ECO:0000313" key="1">
    <source>
        <dbReference type="EMBL" id="KHD05107.1"/>
    </source>
</evidence>
<comment type="caution">
    <text evidence="1">The sequence shown here is derived from an EMBL/GenBank/DDBJ whole genome shotgun (WGS) entry which is preliminary data.</text>
</comment>
<protein>
    <submittedName>
        <fullName evidence="1">Uncharacterized protein</fullName>
    </submittedName>
</protein>
<sequence length="137" mass="15401">MTAHTITLTLPEYVYKLLQAQAITRSLDEVATRVLLRCLPPVEEDLPPALGAELESMAALSDDLLWQIAQSSMNQDKIALYDVLLARHKAGSLTPVGREWLTQLREDSEELMLRKAHAYALLKSRGHKLPTLDELRV</sequence>
<keyword evidence="2" id="KW-1185">Reference proteome</keyword>
<proteinExistence type="predicted"/>